<dbReference type="PANTHER" id="PTHR47989:SF58">
    <property type="entry name" value="PROTEIN KINASE DOMAIN-CONTAINING PROTEIN"/>
    <property type="match status" value="1"/>
</dbReference>
<feature type="binding site" evidence="18">
    <location>
        <position position="325"/>
    </location>
    <ligand>
        <name>ATP</name>
        <dbReference type="ChEBI" id="CHEBI:30616"/>
    </ligand>
</feature>
<dbReference type="Pfam" id="PF07714">
    <property type="entry name" value="PK_Tyr_Ser-Thr"/>
    <property type="match status" value="1"/>
</dbReference>
<evidence type="ECO:0000256" key="4">
    <source>
        <dbReference type="ARBA" id="ARBA00022475"/>
    </source>
</evidence>
<feature type="transmembrane region" description="Helical" evidence="19">
    <location>
        <begin position="232"/>
        <end position="254"/>
    </location>
</feature>
<dbReference type="FunFam" id="1.10.510.10:FF:000287">
    <property type="entry name" value="probable LRR receptor-like serine/threonine-protein kinase RKF3"/>
    <property type="match status" value="1"/>
</dbReference>
<reference evidence="22" key="2">
    <citation type="submission" date="2021-03" db="UniProtKB">
        <authorList>
            <consortium name="EnsemblPlants"/>
        </authorList>
    </citation>
    <scope>IDENTIFICATION</scope>
</reference>
<dbReference type="FunFam" id="3.30.200.20:FF:000542">
    <property type="entry name" value="Receptor-like serine/threonine-protein kinase At4g25390"/>
    <property type="match status" value="1"/>
</dbReference>
<evidence type="ECO:0000256" key="20">
    <source>
        <dbReference type="SAM" id="SignalP"/>
    </source>
</evidence>
<dbReference type="InterPro" id="IPR000719">
    <property type="entry name" value="Prot_kinase_dom"/>
</dbReference>
<comment type="subcellular location">
    <subcellularLocation>
        <location evidence="1">Cell membrane</location>
        <topology evidence="1">Single-pass membrane protein</topology>
    </subcellularLocation>
    <subcellularLocation>
        <location evidence="2">Membrane</location>
        <topology evidence="2">Single-pass type I membrane protein</topology>
    </subcellularLocation>
</comment>
<dbReference type="Gene3D" id="3.30.200.20">
    <property type="entry name" value="Phosphorylase Kinase, domain 1"/>
    <property type="match status" value="1"/>
</dbReference>
<keyword evidence="5" id="KW-0723">Serine/threonine-protein kinase</keyword>
<evidence type="ECO:0000256" key="6">
    <source>
        <dbReference type="ARBA" id="ARBA00022679"/>
    </source>
</evidence>
<feature type="chain" id="PRO_5030972811" description="non-specific serine/threonine protein kinase" evidence="20">
    <location>
        <begin position="17"/>
        <end position="744"/>
    </location>
</feature>
<keyword evidence="10" id="KW-0418">Kinase</keyword>
<dbReference type="GO" id="GO:0004674">
    <property type="term" value="F:protein serine/threonine kinase activity"/>
    <property type="evidence" value="ECO:0007669"/>
    <property type="project" value="UniProtKB-KW"/>
</dbReference>
<dbReference type="Gramene" id="AUR62039134-RA">
    <property type="protein sequence ID" value="AUR62039134-RA:cds"/>
    <property type="gene ID" value="AUR62039134"/>
</dbReference>
<protein>
    <recommendedName>
        <fullName evidence="3">non-specific serine/threonine protein kinase</fullName>
        <ecNumber evidence="3">2.7.11.1</ecNumber>
    </recommendedName>
</protein>
<keyword evidence="4" id="KW-1003">Cell membrane</keyword>
<dbReference type="OMA" id="IWFKLED"/>
<keyword evidence="8 20" id="KW-0732">Signal</keyword>
<evidence type="ECO:0000256" key="1">
    <source>
        <dbReference type="ARBA" id="ARBA00004162"/>
    </source>
</evidence>
<evidence type="ECO:0000256" key="5">
    <source>
        <dbReference type="ARBA" id="ARBA00022527"/>
    </source>
</evidence>
<keyword evidence="23" id="KW-1185">Reference proteome</keyword>
<dbReference type="SMART" id="SM00220">
    <property type="entry name" value="S_TKc"/>
    <property type="match status" value="1"/>
</dbReference>
<feature type="domain" description="Protein kinase" evidence="21">
    <location>
        <begin position="297"/>
        <end position="612"/>
    </location>
</feature>
<dbReference type="Proteomes" id="UP000596660">
    <property type="component" value="Unplaced"/>
</dbReference>
<evidence type="ECO:0000256" key="3">
    <source>
        <dbReference type="ARBA" id="ARBA00012513"/>
    </source>
</evidence>
<dbReference type="InterPro" id="IPR008271">
    <property type="entry name" value="Ser/Thr_kinase_AS"/>
</dbReference>
<accession>A0A803N1Y1</accession>
<evidence type="ECO:0000256" key="14">
    <source>
        <dbReference type="ARBA" id="ARBA00023170"/>
    </source>
</evidence>
<evidence type="ECO:0000313" key="22">
    <source>
        <dbReference type="EnsemblPlants" id="AUR62039134-RA:cds"/>
    </source>
</evidence>
<keyword evidence="15" id="KW-0325">Glycoprotein</keyword>
<keyword evidence="12 19" id="KW-1133">Transmembrane helix</keyword>
<keyword evidence="13 19" id="KW-0472">Membrane</keyword>
<evidence type="ECO:0000256" key="17">
    <source>
        <dbReference type="ARBA" id="ARBA00048679"/>
    </source>
</evidence>
<dbReference type="InterPro" id="IPR043891">
    <property type="entry name" value="SPARK"/>
</dbReference>
<comment type="catalytic activity">
    <reaction evidence="16">
        <text>L-threonyl-[protein] + ATP = O-phospho-L-threonyl-[protein] + ADP + H(+)</text>
        <dbReference type="Rhea" id="RHEA:46608"/>
        <dbReference type="Rhea" id="RHEA-COMP:11060"/>
        <dbReference type="Rhea" id="RHEA-COMP:11605"/>
        <dbReference type="ChEBI" id="CHEBI:15378"/>
        <dbReference type="ChEBI" id="CHEBI:30013"/>
        <dbReference type="ChEBI" id="CHEBI:30616"/>
        <dbReference type="ChEBI" id="CHEBI:61977"/>
        <dbReference type="ChEBI" id="CHEBI:456216"/>
        <dbReference type="EC" id="2.7.11.1"/>
    </reaction>
</comment>
<dbReference type="GO" id="GO:0005886">
    <property type="term" value="C:plasma membrane"/>
    <property type="evidence" value="ECO:0007669"/>
    <property type="project" value="UniProtKB-SubCell"/>
</dbReference>
<evidence type="ECO:0000259" key="21">
    <source>
        <dbReference type="PROSITE" id="PS50011"/>
    </source>
</evidence>
<keyword evidence="11 18" id="KW-0067">ATP-binding</keyword>
<evidence type="ECO:0000256" key="8">
    <source>
        <dbReference type="ARBA" id="ARBA00022729"/>
    </source>
</evidence>
<dbReference type="EnsemblPlants" id="AUR62039134-RA">
    <property type="protein sequence ID" value="AUR62039134-RA:cds"/>
    <property type="gene ID" value="AUR62039134"/>
</dbReference>
<dbReference type="PROSITE" id="PS50011">
    <property type="entry name" value="PROTEIN_KINASE_DOM"/>
    <property type="match status" value="1"/>
</dbReference>
<comment type="catalytic activity">
    <reaction evidence="17">
        <text>L-seryl-[protein] + ATP = O-phospho-L-seryl-[protein] + ADP + H(+)</text>
        <dbReference type="Rhea" id="RHEA:17989"/>
        <dbReference type="Rhea" id="RHEA-COMP:9863"/>
        <dbReference type="Rhea" id="RHEA-COMP:11604"/>
        <dbReference type="ChEBI" id="CHEBI:15378"/>
        <dbReference type="ChEBI" id="CHEBI:29999"/>
        <dbReference type="ChEBI" id="CHEBI:30616"/>
        <dbReference type="ChEBI" id="CHEBI:83421"/>
        <dbReference type="ChEBI" id="CHEBI:456216"/>
        <dbReference type="EC" id="2.7.11.1"/>
    </reaction>
</comment>
<evidence type="ECO:0000256" key="9">
    <source>
        <dbReference type="ARBA" id="ARBA00022741"/>
    </source>
</evidence>
<evidence type="ECO:0000256" key="12">
    <source>
        <dbReference type="ARBA" id="ARBA00022989"/>
    </source>
</evidence>
<evidence type="ECO:0000256" key="16">
    <source>
        <dbReference type="ARBA" id="ARBA00047899"/>
    </source>
</evidence>
<dbReference type="InterPro" id="IPR011009">
    <property type="entry name" value="Kinase-like_dom_sf"/>
</dbReference>
<evidence type="ECO:0000256" key="7">
    <source>
        <dbReference type="ARBA" id="ARBA00022692"/>
    </source>
</evidence>
<evidence type="ECO:0000256" key="11">
    <source>
        <dbReference type="ARBA" id="ARBA00022840"/>
    </source>
</evidence>
<sequence length="744" mass="82385">MKWVLVILILVGYSYFCTILGSTNVTNCPVDLDYVVKLRWNTSACHGNSSGSNPRTGCCQALLSLMGIALSHNLNQTSLFGFRDYPTSVSCLSDFQSKLDSMSLAPNLTSKCFDPEQFVITPDVCAGIVTIRNWTDKLGSDNSLDQVCGSDLSDLTACETCYAAGTRIQNQLIAIDGNSSHARDCFYFTILYVAGIINKLGPENAGTTSCVFQLQLLPSAGSHGVRHLKLHLGLIGAATAVFLVICLLGLYFWYYKKQQKKPKMEVDANQESRPRMRPNTGAIWFKIEDLERATNNFSQKNFIGRGGFGMVYKGTLPDGTIVAVKRLTEPNFERDSDFQNEVEIISNLRHRNLVPLKGCCMVDETVSADDYGGKQRYLVYEYMLNGNLDDHLFQNPTNQSGPLRKSLTWPQRKCIILDVARGLAYLHHGIKPAIYHRDIKATNILLGSDMRARVADFGLAKEIKEGHSHLTTRVAGTHGYLAPEYALYGQLTEKSDVYSFGVVVLEIMCGRRALDLSALGSSATVLITDWAWSLVKEGKSEEVLDSFLLREGDNSELNPRGIMERFVRVGILCAHVMVALRPTISDALKMLEGDIEVPQIPDRPMPFGHPSFHRDGNPYSISPGLSGLHLNSDSEVDSTVTLSVKLIATFLMKAFQTSLKNSDPFNFKVTVVCSIQDADGRDNYVESVILKNYDIDNLSDAFLQGCNYLQVLKARKTNMVVADSSQLSEEVITKSQQGFCCIEC</sequence>
<proteinExistence type="predicted"/>
<dbReference type="InterPro" id="IPR017441">
    <property type="entry name" value="Protein_kinase_ATP_BS"/>
</dbReference>
<name>A0A803N1Y1_CHEQI</name>
<keyword evidence="6" id="KW-0808">Transferase</keyword>
<evidence type="ECO:0000256" key="19">
    <source>
        <dbReference type="SAM" id="Phobius"/>
    </source>
</evidence>
<keyword evidence="7 19" id="KW-0812">Transmembrane</keyword>
<evidence type="ECO:0000256" key="13">
    <source>
        <dbReference type="ARBA" id="ARBA00023136"/>
    </source>
</evidence>
<evidence type="ECO:0000313" key="23">
    <source>
        <dbReference type="Proteomes" id="UP000596660"/>
    </source>
</evidence>
<dbReference type="PROSITE" id="PS00107">
    <property type="entry name" value="PROTEIN_KINASE_ATP"/>
    <property type="match status" value="1"/>
</dbReference>
<feature type="signal peptide" evidence="20">
    <location>
        <begin position="1"/>
        <end position="16"/>
    </location>
</feature>
<evidence type="ECO:0000256" key="10">
    <source>
        <dbReference type="ARBA" id="ARBA00022777"/>
    </source>
</evidence>
<dbReference type="AlphaFoldDB" id="A0A803N1Y1"/>
<dbReference type="InterPro" id="IPR001245">
    <property type="entry name" value="Ser-Thr/Tyr_kinase_cat_dom"/>
</dbReference>
<keyword evidence="9 18" id="KW-0547">Nucleotide-binding</keyword>
<keyword evidence="14" id="KW-0675">Receptor</keyword>
<evidence type="ECO:0000256" key="18">
    <source>
        <dbReference type="PROSITE-ProRule" id="PRU10141"/>
    </source>
</evidence>
<reference evidence="22" key="1">
    <citation type="journal article" date="2017" name="Nature">
        <title>The genome of Chenopodium quinoa.</title>
        <authorList>
            <person name="Jarvis D.E."/>
            <person name="Ho Y.S."/>
            <person name="Lightfoot D.J."/>
            <person name="Schmoeckel S.M."/>
            <person name="Li B."/>
            <person name="Borm T.J.A."/>
            <person name="Ohyanagi H."/>
            <person name="Mineta K."/>
            <person name="Michell C.T."/>
            <person name="Saber N."/>
            <person name="Kharbatia N.M."/>
            <person name="Rupper R.R."/>
            <person name="Sharp A.R."/>
            <person name="Dally N."/>
            <person name="Boughton B.A."/>
            <person name="Woo Y.H."/>
            <person name="Gao G."/>
            <person name="Schijlen E.G.W.M."/>
            <person name="Guo X."/>
            <person name="Momin A.A."/>
            <person name="Negrao S."/>
            <person name="Al-Babili S."/>
            <person name="Gehring C."/>
            <person name="Roessner U."/>
            <person name="Jung C."/>
            <person name="Murphy K."/>
            <person name="Arold S.T."/>
            <person name="Gojobori T."/>
            <person name="van der Linden C.G."/>
            <person name="van Loo E.N."/>
            <person name="Jellen E.N."/>
            <person name="Maughan P.J."/>
            <person name="Tester M."/>
        </authorList>
    </citation>
    <scope>NUCLEOTIDE SEQUENCE [LARGE SCALE GENOMIC DNA]</scope>
    <source>
        <strain evidence="22">cv. PI 614886</strain>
    </source>
</reference>
<dbReference type="Pfam" id="PF19160">
    <property type="entry name" value="SPARK"/>
    <property type="match status" value="1"/>
</dbReference>
<dbReference type="SUPFAM" id="SSF56112">
    <property type="entry name" value="Protein kinase-like (PK-like)"/>
    <property type="match status" value="1"/>
</dbReference>
<organism evidence="22 23">
    <name type="scientific">Chenopodium quinoa</name>
    <name type="common">Quinoa</name>
    <dbReference type="NCBI Taxonomy" id="63459"/>
    <lineage>
        <taxon>Eukaryota</taxon>
        <taxon>Viridiplantae</taxon>
        <taxon>Streptophyta</taxon>
        <taxon>Embryophyta</taxon>
        <taxon>Tracheophyta</taxon>
        <taxon>Spermatophyta</taxon>
        <taxon>Magnoliopsida</taxon>
        <taxon>eudicotyledons</taxon>
        <taxon>Gunneridae</taxon>
        <taxon>Pentapetalae</taxon>
        <taxon>Caryophyllales</taxon>
        <taxon>Chenopodiaceae</taxon>
        <taxon>Chenopodioideae</taxon>
        <taxon>Atripliceae</taxon>
        <taxon>Chenopodium</taxon>
    </lineage>
</organism>
<dbReference type="CDD" id="cd14066">
    <property type="entry name" value="STKc_IRAK"/>
    <property type="match status" value="1"/>
</dbReference>
<dbReference type="PANTHER" id="PTHR47989">
    <property type="entry name" value="OS01G0750732 PROTEIN"/>
    <property type="match status" value="1"/>
</dbReference>
<dbReference type="EC" id="2.7.11.1" evidence="3"/>
<dbReference type="Gene3D" id="1.10.510.10">
    <property type="entry name" value="Transferase(Phosphotransferase) domain 1"/>
    <property type="match status" value="1"/>
</dbReference>
<evidence type="ECO:0000256" key="2">
    <source>
        <dbReference type="ARBA" id="ARBA00004479"/>
    </source>
</evidence>
<dbReference type="GO" id="GO:0005524">
    <property type="term" value="F:ATP binding"/>
    <property type="evidence" value="ECO:0007669"/>
    <property type="project" value="UniProtKB-UniRule"/>
</dbReference>
<evidence type="ECO:0000256" key="15">
    <source>
        <dbReference type="ARBA" id="ARBA00023180"/>
    </source>
</evidence>
<dbReference type="PROSITE" id="PS00108">
    <property type="entry name" value="PROTEIN_KINASE_ST"/>
    <property type="match status" value="1"/>
</dbReference>